<proteinExistence type="predicted"/>
<protein>
    <submittedName>
        <fullName evidence="1">Uncharacterized protein</fullName>
    </submittedName>
</protein>
<dbReference type="AlphaFoldDB" id="A0A927HZM6"/>
<gene>
    <name evidence="1" type="ORF">IED13_07175</name>
</gene>
<dbReference type="EMBL" id="JACXWY010000003">
    <property type="protein sequence ID" value="MBD3845472.1"/>
    <property type="molecule type" value="Genomic_DNA"/>
</dbReference>
<organism evidence="1 2">
    <name type="scientific">Bosea spartocytisi</name>
    <dbReference type="NCBI Taxonomy" id="2773451"/>
    <lineage>
        <taxon>Bacteria</taxon>
        <taxon>Pseudomonadati</taxon>
        <taxon>Pseudomonadota</taxon>
        <taxon>Alphaproteobacteria</taxon>
        <taxon>Hyphomicrobiales</taxon>
        <taxon>Boseaceae</taxon>
        <taxon>Bosea</taxon>
    </lineage>
</organism>
<keyword evidence="2" id="KW-1185">Reference proteome</keyword>
<comment type="caution">
    <text evidence="1">The sequence shown here is derived from an EMBL/GenBank/DDBJ whole genome shotgun (WGS) entry which is preliminary data.</text>
</comment>
<dbReference type="Proteomes" id="UP000619295">
    <property type="component" value="Unassembled WGS sequence"/>
</dbReference>
<evidence type="ECO:0000313" key="1">
    <source>
        <dbReference type="EMBL" id="MBD3845472.1"/>
    </source>
</evidence>
<accession>A0A927HZM6</accession>
<reference evidence="1" key="1">
    <citation type="submission" date="2020-09" db="EMBL/GenBank/DDBJ databases">
        <title>Bosea spartocytisi sp. nov. a root nodule endophyte of Spartocytisus supranubius in the high mountain ecosystem fo the Teide National Park (Canary Islands, Spain).</title>
        <authorList>
            <person name="Pulido-Suarez L."/>
            <person name="Peix A."/>
            <person name="Igual J.M."/>
            <person name="Socas-Perez N."/>
            <person name="Velazquez E."/>
            <person name="Flores-Felix J.D."/>
            <person name="Leon-Barrios M."/>
        </authorList>
    </citation>
    <scope>NUCLEOTIDE SEQUENCE</scope>
    <source>
        <strain evidence="1">SSUT16</strain>
    </source>
</reference>
<evidence type="ECO:0000313" key="2">
    <source>
        <dbReference type="Proteomes" id="UP000619295"/>
    </source>
</evidence>
<dbReference type="RefSeq" id="WP_166652920.1">
    <property type="nucleotide sequence ID" value="NZ_JACXWY010000003.1"/>
</dbReference>
<sequence length="56" mass="6143">MPPFWELEDLLADGLACEAALQVMAARRAALRLVDGSEPEADPASELAARRFKLIF</sequence>
<name>A0A927HZM6_9HYPH</name>